<evidence type="ECO:0000313" key="1">
    <source>
        <dbReference type="EMBL" id="KKL82272.1"/>
    </source>
</evidence>
<proteinExistence type="predicted"/>
<accession>A0A0F9I4J5</accession>
<protein>
    <submittedName>
        <fullName evidence="1">Uncharacterized protein</fullName>
    </submittedName>
</protein>
<organism evidence="1">
    <name type="scientific">marine sediment metagenome</name>
    <dbReference type="NCBI Taxonomy" id="412755"/>
    <lineage>
        <taxon>unclassified sequences</taxon>
        <taxon>metagenomes</taxon>
        <taxon>ecological metagenomes</taxon>
    </lineage>
</organism>
<dbReference type="AlphaFoldDB" id="A0A0F9I4J5"/>
<comment type="caution">
    <text evidence="1">The sequence shown here is derived from an EMBL/GenBank/DDBJ whole genome shotgun (WGS) entry which is preliminary data.</text>
</comment>
<gene>
    <name evidence="1" type="ORF">LCGC14_1986430</name>
</gene>
<reference evidence="1" key="1">
    <citation type="journal article" date="2015" name="Nature">
        <title>Complex archaea that bridge the gap between prokaryotes and eukaryotes.</title>
        <authorList>
            <person name="Spang A."/>
            <person name="Saw J.H."/>
            <person name="Jorgensen S.L."/>
            <person name="Zaremba-Niedzwiedzka K."/>
            <person name="Martijn J."/>
            <person name="Lind A.E."/>
            <person name="van Eijk R."/>
            <person name="Schleper C."/>
            <person name="Guy L."/>
            <person name="Ettema T.J."/>
        </authorList>
    </citation>
    <scope>NUCLEOTIDE SEQUENCE</scope>
</reference>
<sequence>MIEKPASQFNLTQEAVARFSRKALAENERLRYDVTAEYFASVAQLAMDYQKLVRSCRGEVLSDITKSALCEFQRKIEDSHYETFGTRLIQE</sequence>
<name>A0A0F9I4J5_9ZZZZ</name>
<dbReference type="EMBL" id="LAZR01022318">
    <property type="protein sequence ID" value="KKL82272.1"/>
    <property type="molecule type" value="Genomic_DNA"/>
</dbReference>